<dbReference type="Pfam" id="PF00753">
    <property type="entry name" value="Lactamase_B"/>
    <property type="match status" value="1"/>
</dbReference>
<evidence type="ECO:0000313" key="4">
    <source>
        <dbReference type="EMBL" id="KAB5590751.1"/>
    </source>
</evidence>
<feature type="domain" description="Metallo-beta-lactamase" evidence="3">
    <location>
        <begin position="301"/>
        <end position="361"/>
    </location>
</feature>
<dbReference type="AlphaFoldDB" id="A0A5N5QH17"/>
<dbReference type="InterPro" id="IPR036866">
    <property type="entry name" value="RibonucZ/Hydroxyglut_hydro"/>
</dbReference>
<dbReference type="CDD" id="cd15863">
    <property type="entry name" value="SNARE_GS27"/>
    <property type="match status" value="1"/>
</dbReference>
<organism evidence="4 5">
    <name type="scientific">Ceratobasidium theobromae</name>
    <dbReference type="NCBI Taxonomy" id="1582974"/>
    <lineage>
        <taxon>Eukaryota</taxon>
        <taxon>Fungi</taxon>
        <taxon>Dikarya</taxon>
        <taxon>Basidiomycota</taxon>
        <taxon>Agaricomycotina</taxon>
        <taxon>Agaricomycetes</taxon>
        <taxon>Cantharellales</taxon>
        <taxon>Ceratobasidiaceae</taxon>
        <taxon>Ceratobasidium</taxon>
    </lineage>
</organism>
<dbReference type="InterPro" id="IPR052926">
    <property type="entry name" value="Metallo-beta-lactamase_dom"/>
</dbReference>
<reference evidence="4 5" key="1">
    <citation type="journal article" date="2019" name="Fungal Biol. Biotechnol.">
        <title>Draft genome sequence of fastidious pathogen Ceratobasidium theobromae, which causes vascular-streak dieback in Theobroma cacao.</title>
        <authorList>
            <person name="Ali S.S."/>
            <person name="Asman A."/>
            <person name="Shao J."/>
            <person name="Firmansyah A.P."/>
            <person name="Susilo A.W."/>
            <person name="Rosmana A."/>
            <person name="McMahon P."/>
            <person name="Junaid M."/>
            <person name="Guest D."/>
            <person name="Kheng T.Y."/>
            <person name="Meinhardt L.W."/>
            <person name="Bailey B.A."/>
        </authorList>
    </citation>
    <scope>NUCLEOTIDE SEQUENCE [LARGE SCALE GENOMIC DNA]</scope>
    <source>
        <strain evidence="4 5">CT2</strain>
    </source>
</reference>
<dbReference type="Gene3D" id="3.60.15.10">
    <property type="entry name" value="Ribonuclease Z/Hydroxyacylglutathione hydrolase-like"/>
    <property type="match status" value="1"/>
</dbReference>
<name>A0A5N5QH17_9AGAM</name>
<dbReference type="EMBL" id="SSOP01000147">
    <property type="protein sequence ID" value="KAB5590751.1"/>
    <property type="molecule type" value="Genomic_DNA"/>
</dbReference>
<feature type="compositionally biased region" description="Polar residues" evidence="2">
    <location>
        <begin position="109"/>
        <end position="132"/>
    </location>
</feature>
<dbReference type="OrthoDB" id="1470350at2759"/>
<keyword evidence="5" id="KW-1185">Reference proteome</keyword>
<keyword evidence="1" id="KW-0175">Coiled coil</keyword>
<dbReference type="Pfam" id="PF12352">
    <property type="entry name" value="V-SNARE_C"/>
    <property type="match status" value="1"/>
</dbReference>
<gene>
    <name evidence="4" type="ORF">CTheo_5809</name>
</gene>
<protein>
    <submittedName>
        <fullName evidence="4">Metallo-beta-lactamase superfamily protein</fullName>
    </submittedName>
</protein>
<dbReference type="InterPro" id="IPR041712">
    <property type="entry name" value="DHPS-like_MBL-fold"/>
</dbReference>
<dbReference type="GO" id="GO:0016740">
    <property type="term" value="F:transferase activity"/>
    <property type="evidence" value="ECO:0007669"/>
    <property type="project" value="TreeGrafter"/>
</dbReference>
<dbReference type="Proteomes" id="UP000383932">
    <property type="component" value="Unassembled WGS sequence"/>
</dbReference>
<dbReference type="SUPFAM" id="SSF56281">
    <property type="entry name" value="Metallo-hydrolase/oxidoreductase"/>
    <property type="match status" value="1"/>
</dbReference>
<evidence type="ECO:0000313" key="5">
    <source>
        <dbReference type="Proteomes" id="UP000383932"/>
    </source>
</evidence>
<feature type="coiled-coil region" evidence="1">
    <location>
        <begin position="69"/>
        <end position="96"/>
    </location>
</feature>
<comment type="caution">
    <text evidence="4">The sequence shown here is derived from an EMBL/GenBank/DDBJ whole genome shotgun (WGS) entry which is preliminary data.</text>
</comment>
<proteinExistence type="predicted"/>
<dbReference type="InterPro" id="IPR001279">
    <property type="entry name" value="Metallo-B-lactamas"/>
</dbReference>
<sequence>MNSLYTLGLRQTASINGELDKLRSGDNSTALQGQISASLAAFNRTIDDYEAMAKKEMIKAKQEKAFMRVSKFRTDATELRLEFDRAKNQAANARAKANRVDLLADAPSPSVSRQRFNASAPQNLGESSENPFAASAQPTYNLREDHALREHSFIDSTENQLDAFIAQGREVLDNLVDQRNMLKGTQRRLLDAANTLGLSRDVISWIEKRTNILELPNEVTTQTASLRASTLIFTTMASILKVNNLTLDIIVDNTIEWMTKLPPGFTHEAKLQLSRNPPFDTKTQAPVLDLDNYCCGAHGLSILITTETNGKTHRVLFDTGPEARSITRNLAALQTPMESIERIVLSHWHRDHSGGIITALEQIALARVEKNDKSGNSNTALEPVVVDLHPDRPIARGIATSTTGEITCRLPEDPTHSDILAAGGVVETRAEGHLVAGNTIWVSGEIPRVTSFETGLLGGARWREFHSTESEEVRGEWVPEVDIMDERYVAIDVLGKGLVILSACSHAGICNVIHAAAIAFPERPIYAVVGGLHLAGPELQDRIDPTVSFIAERLVPAPTYVLPMHCTGFNAKVALAQALGEACVPAGTGMQIHFKGADLGTDQRLMGVRIQG</sequence>
<evidence type="ECO:0000256" key="2">
    <source>
        <dbReference type="SAM" id="MobiDB-lite"/>
    </source>
</evidence>
<accession>A0A5N5QH17</accession>
<dbReference type="CDD" id="cd07713">
    <property type="entry name" value="DHPS-like_MBL-fold"/>
    <property type="match status" value="1"/>
</dbReference>
<evidence type="ECO:0000259" key="3">
    <source>
        <dbReference type="Pfam" id="PF00753"/>
    </source>
</evidence>
<dbReference type="PANTHER" id="PTHR13754">
    <property type="entry name" value="METALLO-BETA-LACTAMASE SUPERFAMILY PROTEIN"/>
    <property type="match status" value="1"/>
</dbReference>
<evidence type="ECO:0000256" key="1">
    <source>
        <dbReference type="SAM" id="Coils"/>
    </source>
</evidence>
<dbReference type="PANTHER" id="PTHR13754:SF13">
    <property type="entry name" value="METALLO-BETA-LACTAMASE SUPERFAMILY PROTEIN (AFU_ORTHOLOGUE AFUA_3G07630)"/>
    <property type="match status" value="1"/>
</dbReference>
<feature type="region of interest" description="Disordered" evidence="2">
    <location>
        <begin position="108"/>
        <end position="132"/>
    </location>
</feature>